<sequence>MVIENTPPADQYVEQRPDIEALVMKSLSQTPYRCLSLERLYGGYSNLTFRGILHSPLPDGQTSVIVKHLITHSNADLFDAPECRCASGDKSLEMMHDVLFQHGNVLIRTPAHLYCDTDAKVGVMEDVPNHGTLREYFDLNPGIDKSTALTIGESLGQWLSEFHSRDWSHLDDESAAPFIQNQTTMRESKAIFEFLMDSFHDDSLARESIIKVFSEDDSCQSLIHGDFSGRNSLVQSDSPGKDPNAINITIIDWEMCRFGCSSVDLGSMISSIYIQWRFDGTPSAKFLLNGFIRGYGQVSDHVALRTVALIAVYILLWEKVGGRIPGESRRSQVPGVRDYGRDLLIRAAQGDVKWVSESFLGALLKDRTE</sequence>
<dbReference type="Proteomes" id="UP000234275">
    <property type="component" value="Unassembled WGS sequence"/>
</dbReference>
<accession>A0A2I2GHG8</accession>
<organism evidence="2 3">
    <name type="scientific">Aspergillus steynii IBT 23096</name>
    <dbReference type="NCBI Taxonomy" id="1392250"/>
    <lineage>
        <taxon>Eukaryota</taxon>
        <taxon>Fungi</taxon>
        <taxon>Dikarya</taxon>
        <taxon>Ascomycota</taxon>
        <taxon>Pezizomycotina</taxon>
        <taxon>Eurotiomycetes</taxon>
        <taxon>Eurotiomycetidae</taxon>
        <taxon>Eurotiales</taxon>
        <taxon>Aspergillaceae</taxon>
        <taxon>Aspergillus</taxon>
        <taxon>Aspergillus subgen. Circumdati</taxon>
    </lineage>
</organism>
<dbReference type="OrthoDB" id="4501801at2759"/>
<proteinExistence type="predicted"/>
<dbReference type="Pfam" id="PF01636">
    <property type="entry name" value="APH"/>
    <property type="match status" value="1"/>
</dbReference>
<comment type="caution">
    <text evidence="2">The sequence shown here is derived from an EMBL/GenBank/DDBJ whole genome shotgun (WGS) entry which is preliminary data.</text>
</comment>
<evidence type="ECO:0000313" key="2">
    <source>
        <dbReference type="EMBL" id="PLB52326.1"/>
    </source>
</evidence>
<evidence type="ECO:0000259" key="1">
    <source>
        <dbReference type="Pfam" id="PF01636"/>
    </source>
</evidence>
<dbReference type="RefSeq" id="XP_024707628.1">
    <property type="nucleotide sequence ID" value="XM_024852924.1"/>
</dbReference>
<reference evidence="2 3" key="1">
    <citation type="submission" date="2016-12" db="EMBL/GenBank/DDBJ databases">
        <title>The genomes of Aspergillus section Nigri reveals drivers in fungal speciation.</title>
        <authorList>
            <consortium name="DOE Joint Genome Institute"/>
            <person name="Vesth T.C."/>
            <person name="Nybo J."/>
            <person name="Theobald S."/>
            <person name="Brandl J."/>
            <person name="Frisvad J.C."/>
            <person name="Nielsen K.F."/>
            <person name="Lyhne E.K."/>
            <person name="Kogle M.E."/>
            <person name="Kuo A."/>
            <person name="Riley R."/>
            <person name="Clum A."/>
            <person name="Nolan M."/>
            <person name="Lipzen A."/>
            <person name="Salamov A."/>
            <person name="Henrissat B."/>
            <person name="Wiebenga A."/>
            <person name="De Vries R.P."/>
            <person name="Grigoriev I.V."/>
            <person name="Mortensen U.H."/>
            <person name="Andersen M.R."/>
            <person name="Baker S.E."/>
        </authorList>
    </citation>
    <scope>NUCLEOTIDE SEQUENCE [LARGE SCALE GENOMIC DNA]</scope>
    <source>
        <strain evidence="2 3">IBT 23096</strain>
    </source>
</reference>
<evidence type="ECO:0000313" key="3">
    <source>
        <dbReference type="Proteomes" id="UP000234275"/>
    </source>
</evidence>
<dbReference type="InterPro" id="IPR011009">
    <property type="entry name" value="Kinase-like_dom_sf"/>
</dbReference>
<name>A0A2I2GHG8_9EURO</name>
<dbReference type="Gene3D" id="3.90.1200.10">
    <property type="match status" value="1"/>
</dbReference>
<dbReference type="Gene3D" id="3.30.200.20">
    <property type="entry name" value="Phosphorylase Kinase, domain 1"/>
    <property type="match status" value="1"/>
</dbReference>
<dbReference type="STRING" id="1392250.A0A2I2GHG8"/>
<dbReference type="GeneID" id="36560622"/>
<dbReference type="AlphaFoldDB" id="A0A2I2GHG8"/>
<dbReference type="EMBL" id="MSFO01000002">
    <property type="protein sequence ID" value="PLB52326.1"/>
    <property type="molecule type" value="Genomic_DNA"/>
</dbReference>
<dbReference type="SUPFAM" id="SSF56112">
    <property type="entry name" value="Protein kinase-like (PK-like)"/>
    <property type="match status" value="1"/>
</dbReference>
<dbReference type="InterPro" id="IPR002575">
    <property type="entry name" value="Aminoglycoside_PTrfase"/>
</dbReference>
<dbReference type="VEuPathDB" id="FungiDB:P170DRAFT_472229"/>
<feature type="domain" description="Aminoglycoside phosphotransferase" evidence="1">
    <location>
        <begin position="124"/>
        <end position="296"/>
    </location>
</feature>
<protein>
    <recommendedName>
        <fullName evidence="1">Aminoglycoside phosphotransferase domain-containing protein</fullName>
    </recommendedName>
</protein>
<keyword evidence="3" id="KW-1185">Reference proteome</keyword>
<gene>
    <name evidence="2" type="ORF">P170DRAFT_472229</name>
</gene>